<dbReference type="Pfam" id="PF00027">
    <property type="entry name" value="cNMP_binding"/>
    <property type="match status" value="1"/>
</dbReference>
<dbReference type="SMART" id="SM00100">
    <property type="entry name" value="cNMP"/>
    <property type="match status" value="1"/>
</dbReference>
<evidence type="ECO:0000259" key="6">
    <source>
        <dbReference type="PROSITE" id="PS51063"/>
    </source>
</evidence>
<dbReference type="OrthoDB" id="9810708at2"/>
<dbReference type="PANTHER" id="PTHR24567">
    <property type="entry name" value="CRP FAMILY TRANSCRIPTIONAL REGULATORY PROTEIN"/>
    <property type="match status" value="1"/>
</dbReference>
<sequence>MQSVKEMPVTLSHLFETVHHIKKIEKGTFLFREGSQADEMFIVQSGILQISKIIPDGRELTIRMCSKGDFVGELNLFSSSSKYLLSARVVESGEVAVIMKDVLEEKLSQNTALSFEFIQWMSLQFRKTQTKFRDLVLHGKKGALYSTLIRISNSYGVKTNRGILVELPFTNQELANFCGTSREVVNRLLSELRKSDVLSIDKGSITIHDIDYLKREIDCEDCPIEICKVD</sequence>
<dbReference type="PROSITE" id="PS51063">
    <property type="entry name" value="HTH_CRP_2"/>
    <property type="match status" value="1"/>
</dbReference>
<dbReference type="InterPro" id="IPR000595">
    <property type="entry name" value="cNMP-bd_dom"/>
</dbReference>
<proteinExistence type="predicted"/>
<dbReference type="RefSeq" id="WP_101649140.1">
    <property type="nucleotide sequence ID" value="NZ_PGVE01000064.1"/>
</dbReference>
<dbReference type="PRINTS" id="PR00034">
    <property type="entry name" value="HTHCRP"/>
</dbReference>
<dbReference type="SMART" id="SM00419">
    <property type="entry name" value="HTH_CRP"/>
    <property type="match status" value="1"/>
</dbReference>
<dbReference type="InterPro" id="IPR036390">
    <property type="entry name" value="WH_DNA-bd_sf"/>
</dbReference>
<evidence type="ECO:0000313" key="8">
    <source>
        <dbReference type="Proteomes" id="UP000234950"/>
    </source>
</evidence>
<evidence type="ECO:0000256" key="3">
    <source>
        <dbReference type="ARBA" id="ARBA00023159"/>
    </source>
</evidence>
<evidence type="ECO:0000259" key="5">
    <source>
        <dbReference type="PROSITE" id="PS50042"/>
    </source>
</evidence>
<dbReference type="PANTHER" id="PTHR24567:SF74">
    <property type="entry name" value="HTH-TYPE TRANSCRIPTIONAL REGULATOR ARCR"/>
    <property type="match status" value="1"/>
</dbReference>
<keyword evidence="2" id="KW-0238">DNA-binding</keyword>
<dbReference type="InterPro" id="IPR014710">
    <property type="entry name" value="RmlC-like_jellyroll"/>
</dbReference>
<keyword evidence="3" id="KW-0010">Activator</keyword>
<accession>A0A2N5HBQ1</accession>
<evidence type="ECO:0000256" key="1">
    <source>
        <dbReference type="ARBA" id="ARBA00023015"/>
    </source>
</evidence>
<dbReference type="EMBL" id="PGVE01000064">
    <property type="protein sequence ID" value="PLS02943.1"/>
    <property type="molecule type" value="Genomic_DNA"/>
</dbReference>
<evidence type="ECO:0000256" key="4">
    <source>
        <dbReference type="ARBA" id="ARBA00023163"/>
    </source>
</evidence>
<feature type="domain" description="HTH crp-type" evidence="6">
    <location>
        <begin position="138"/>
        <end position="211"/>
    </location>
</feature>
<feature type="domain" description="Cyclic nucleotide-binding" evidence="5">
    <location>
        <begin position="22"/>
        <end position="107"/>
    </location>
</feature>
<dbReference type="PROSITE" id="PS50042">
    <property type="entry name" value="CNMP_BINDING_3"/>
    <property type="match status" value="1"/>
</dbReference>
<protein>
    <submittedName>
        <fullName evidence="7">Crp/Fnr family transcriptional regulator</fullName>
    </submittedName>
</protein>
<keyword evidence="8" id="KW-1185">Reference proteome</keyword>
<dbReference type="Gene3D" id="2.60.120.10">
    <property type="entry name" value="Jelly Rolls"/>
    <property type="match status" value="1"/>
</dbReference>
<evidence type="ECO:0000256" key="2">
    <source>
        <dbReference type="ARBA" id="ARBA00023125"/>
    </source>
</evidence>
<dbReference type="Gene3D" id="1.10.10.10">
    <property type="entry name" value="Winged helix-like DNA-binding domain superfamily/Winged helix DNA-binding domain"/>
    <property type="match status" value="1"/>
</dbReference>
<dbReference type="CDD" id="cd00092">
    <property type="entry name" value="HTH_CRP"/>
    <property type="match status" value="1"/>
</dbReference>
<dbReference type="InterPro" id="IPR012318">
    <property type="entry name" value="HTH_CRP"/>
</dbReference>
<dbReference type="InterPro" id="IPR018490">
    <property type="entry name" value="cNMP-bd_dom_sf"/>
</dbReference>
<gene>
    <name evidence="7" type="ORF">CVD27_17330</name>
</gene>
<dbReference type="SUPFAM" id="SSF51206">
    <property type="entry name" value="cAMP-binding domain-like"/>
    <property type="match status" value="1"/>
</dbReference>
<dbReference type="Pfam" id="PF13545">
    <property type="entry name" value="HTH_Crp_2"/>
    <property type="match status" value="1"/>
</dbReference>
<dbReference type="Proteomes" id="UP000234950">
    <property type="component" value="Unassembled WGS sequence"/>
</dbReference>
<organism evidence="7 8">
    <name type="scientific">Neobacillus cucumis</name>
    <dbReference type="NCBI Taxonomy" id="1740721"/>
    <lineage>
        <taxon>Bacteria</taxon>
        <taxon>Bacillati</taxon>
        <taxon>Bacillota</taxon>
        <taxon>Bacilli</taxon>
        <taxon>Bacillales</taxon>
        <taxon>Bacillaceae</taxon>
        <taxon>Neobacillus</taxon>
    </lineage>
</organism>
<name>A0A2N5HBQ1_9BACI</name>
<dbReference type="GO" id="GO:0003700">
    <property type="term" value="F:DNA-binding transcription factor activity"/>
    <property type="evidence" value="ECO:0007669"/>
    <property type="project" value="TreeGrafter"/>
</dbReference>
<dbReference type="InterPro" id="IPR050397">
    <property type="entry name" value="Env_Response_Regulators"/>
</dbReference>
<evidence type="ECO:0000313" key="7">
    <source>
        <dbReference type="EMBL" id="PLS02943.1"/>
    </source>
</evidence>
<reference evidence="7 8" key="1">
    <citation type="submission" date="2017-11" db="EMBL/GenBank/DDBJ databases">
        <title>Comparitive Functional Genomics of Dry Heat Resistant strains isolated from the Viking Spacecraft.</title>
        <authorList>
            <person name="Seuylemezian A."/>
            <person name="Cooper K."/>
            <person name="Vaishampayan P."/>
        </authorList>
    </citation>
    <scope>NUCLEOTIDE SEQUENCE [LARGE SCALE GENOMIC DNA]</scope>
    <source>
        <strain evidence="7 8">V32-6</strain>
    </source>
</reference>
<keyword evidence="1" id="KW-0805">Transcription regulation</keyword>
<dbReference type="GO" id="GO:0005829">
    <property type="term" value="C:cytosol"/>
    <property type="evidence" value="ECO:0007669"/>
    <property type="project" value="TreeGrafter"/>
</dbReference>
<keyword evidence="4" id="KW-0804">Transcription</keyword>
<dbReference type="CDD" id="cd00038">
    <property type="entry name" value="CAP_ED"/>
    <property type="match status" value="1"/>
</dbReference>
<dbReference type="GO" id="GO:0003677">
    <property type="term" value="F:DNA binding"/>
    <property type="evidence" value="ECO:0007669"/>
    <property type="project" value="UniProtKB-KW"/>
</dbReference>
<dbReference type="SUPFAM" id="SSF46785">
    <property type="entry name" value="Winged helix' DNA-binding domain"/>
    <property type="match status" value="1"/>
</dbReference>
<dbReference type="InterPro" id="IPR036388">
    <property type="entry name" value="WH-like_DNA-bd_sf"/>
</dbReference>
<dbReference type="AlphaFoldDB" id="A0A2N5HBQ1"/>
<comment type="caution">
    <text evidence="7">The sequence shown here is derived from an EMBL/GenBank/DDBJ whole genome shotgun (WGS) entry which is preliminary data.</text>
</comment>